<comment type="caution">
    <text evidence="3">The sequence shown here is derived from an EMBL/GenBank/DDBJ whole genome shotgun (WGS) entry which is preliminary data.</text>
</comment>
<organism evidence="3 4">
    <name type="scientific">Platanthera guangdongensis</name>
    <dbReference type="NCBI Taxonomy" id="2320717"/>
    <lineage>
        <taxon>Eukaryota</taxon>
        <taxon>Viridiplantae</taxon>
        <taxon>Streptophyta</taxon>
        <taxon>Embryophyta</taxon>
        <taxon>Tracheophyta</taxon>
        <taxon>Spermatophyta</taxon>
        <taxon>Magnoliopsida</taxon>
        <taxon>Liliopsida</taxon>
        <taxon>Asparagales</taxon>
        <taxon>Orchidaceae</taxon>
        <taxon>Orchidoideae</taxon>
        <taxon>Orchideae</taxon>
        <taxon>Orchidinae</taxon>
        <taxon>Platanthera</taxon>
    </lineage>
</organism>
<accession>A0ABR2LTA8</accession>
<dbReference type="InterPro" id="IPR045196">
    <property type="entry name" value="IF2/IF5"/>
</dbReference>
<reference evidence="3 4" key="1">
    <citation type="journal article" date="2022" name="Nat. Plants">
        <title>Genomes of leafy and leafless Platanthera orchids illuminate the evolution of mycoheterotrophy.</title>
        <authorList>
            <person name="Li M.H."/>
            <person name="Liu K.W."/>
            <person name="Li Z."/>
            <person name="Lu H.C."/>
            <person name="Ye Q.L."/>
            <person name="Zhang D."/>
            <person name="Wang J.Y."/>
            <person name="Li Y.F."/>
            <person name="Zhong Z.M."/>
            <person name="Liu X."/>
            <person name="Yu X."/>
            <person name="Liu D.K."/>
            <person name="Tu X.D."/>
            <person name="Liu B."/>
            <person name="Hao Y."/>
            <person name="Liao X.Y."/>
            <person name="Jiang Y.T."/>
            <person name="Sun W.H."/>
            <person name="Chen J."/>
            <person name="Chen Y.Q."/>
            <person name="Ai Y."/>
            <person name="Zhai J.W."/>
            <person name="Wu S.S."/>
            <person name="Zhou Z."/>
            <person name="Hsiao Y.Y."/>
            <person name="Wu W.L."/>
            <person name="Chen Y.Y."/>
            <person name="Lin Y.F."/>
            <person name="Hsu J.L."/>
            <person name="Li C.Y."/>
            <person name="Wang Z.W."/>
            <person name="Zhao X."/>
            <person name="Zhong W.Y."/>
            <person name="Ma X.K."/>
            <person name="Ma L."/>
            <person name="Huang J."/>
            <person name="Chen G.Z."/>
            <person name="Huang M.Z."/>
            <person name="Huang L."/>
            <person name="Peng D.H."/>
            <person name="Luo Y.B."/>
            <person name="Zou S.Q."/>
            <person name="Chen S.P."/>
            <person name="Lan S."/>
            <person name="Tsai W.C."/>
            <person name="Van de Peer Y."/>
            <person name="Liu Z.J."/>
        </authorList>
    </citation>
    <scope>NUCLEOTIDE SEQUENCE [LARGE SCALE GENOMIC DNA]</scope>
    <source>
        <strain evidence="3">Lor288</strain>
    </source>
</reference>
<dbReference type="PANTHER" id="PTHR23001">
    <property type="entry name" value="EUKARYOTIC TRANSLATION INITIATION FACTOR"/>
    <property type="match status" value="1"/>
</dbReference>
<protein>
    <recommendedName>
        <fullName evidence="2">Translation initiation factor IF2/IF5 domain-containing protein</fullName>
    </recommendedName>
</protein>
<dbReference type="Proteomes" id="UP001412067">
    <property type="component" value="Unassembled WGS sequence"/>
</dbReference>
<dbReference type="InterPro" id="IPR016189">
    <property type="entry name" value="Transl_init_fac_IF2/IF5_N"/>
</dbReference>
<feature type="region of interest" description="Disordered" evidence="1">
    <location>
        <begin position="244"/>
        <end position="266"/>
    </location>
</feature>
<dbReference type="InterPro" id="IPR002735">
    <property type="entry name" value="Transl_init_fac_IF2/IF5_dom"/>
</dbReference>
<dbReference type="Gene3D" id="3.30.70.3150">
    <property type="match status" value="1"/>
</dbReference>
<feature type="domain" description="Translation initiation factor IF2/IF5" evidence="2">
    <location>
        <begin position="65"/>
        <end position="145"/>
    </location>
</feature>
<proteinExistence type="predicted"/>
<feature type="region of interest" description="Disordered" evidence="1">
    <location>
        <begin position="60"/>
        <end position="80"/>
    </location>
</feature>
<evidence type="ECO:0000259" key="2">
    <source>
        <dbReference type="SMART" id="SM00653"/>
    </source>
</evidence>
<dbReference type="PANTHER" id="PTHR23001:SF3">
    <property type="entry name" value="EUKARYOTIC TRANSLATION INITIATION FACTOR 2 SUBUNIT 2"/>
    <property type="match status" value="1"/>
</dbReference>
<dbReference type="EMBL" id="JBBWWR010000015">
    <property type="protein sequence ID" value="KAK8949940.1"/>
    <property type="molecule type" value="Genomic_DNA"/>
</dbReference>
<keyword evidence="4" id="KW-1185">Reference proteome</keyword>
<evidence type="ECO:0000313" key="4">
    <source>
        <dbReference type="Proteomes" id="UP001412067"/>
    </source>
</evidence>
<dbReference type="Pfam" id="PF01873">
    <property type="entry name" value="eIF-5_eIF-2B"/>
    <property type="match status" value="1"/>
</dbReference>
<feature type="compositionally biased region" description="Basic residues" evidence="1">
    <location>
        <begin position="290"/>
        <end position="300"/>
    </location>
</feature>
<dbReference type="SUPFAM" id="SSF100966">
    <property type="entry name" value="Translation initiation factor 2 beta, aIF2beta, N-terminal domain"/>
    <property type="match status" value="1"/>
</dbReference>
<name>A0ABR2LTA8_9ASPA</name>
<gene>
    <name evidence="3" type="ORF">KSP40_PGU006547</name>
</gene>
<feature type="region of interest" description="Disordered" evidence="1">
    <location>
        <begin position="290"/>
        <end position="314"/>
    </location>
</feature>
<feature type="compositionally biased region" description="Polar residues" evidence="1">
    <location>
        <begin position="244"/>
        <end position="253"/>
    </location>
</feature>
<evidence type="ECO:0000256" key="1">
    <source>
        <dbReference type="SAM" id="MobiDB-lite"/>
    </source>
</evidence>
<evidence type="ECO:0000313" key="3">
    <source>
        <dbReference type="EMBL" id="KAK8949940.1"/>
    </source>
</evidence>
<sequence>MAFMDRLRGRKITVDNNLWLAPYRRGLLEGRDGVSDSKRKIGAATGWNGVRCRRFAVVGHTEPPKSSQQRATAEVTEEAGPGREMIRRFSTLMHRQPEHVMMFLLAEMGTSGSLDGQQRLVVKGRFAPKNFEGIVRRYVKFCLASSNLPPPLNSLLCTFPFISDQLLPVSKPSPSSPSTSYSAKWEPKLCLTYVLAKRSKSFGPQIFSNQENIVVVEPDRFSLIYPVRQTIDFENECRSINYTTRPVSPTPLTNHGGHGGPPAISRQPRVHHITVRLCALLIMSCPRATRRPAHRHRRPHLHPDPVTPPTLQSSLDTSQLSLASYDPNHPRSPSSSWCIALSLLPAASGFFFIQSPPASTTTAAMNMSYAMDAKVQTPYCLKRTVCYFWVVSSLRLVIASRPTKVVRIEILDEIISR</sequence>
<dbReference type="SMART" id="SM00653">
    <property type="entry name" value="eIF2B_5"/>
    <property type="match status" value="1"/>
</dbReference>